<sequence>MESDIQNPHMKRSTSHSHTRAFVAKIASVIAVVAMGPLAVGVAYADDPASTAADSGTSATAPAAADGTSYSASDASSLAAALTCGDSAESRTVTVTNDITVNADDLSNGSKNIKCPITIVSDGQSMHTITWTGTGSMLWPQKGSGSLTIGVQGVDSDKGGNMLTFTHPKDDHVYGPLMHSYGTVTIHGGTFTGLKADRGTVVLNEGELTINGGKFSDNTAENGGVIYQASGSATINGGKFSDNTAENGGVIYQASGSATINGGTFSDNKSTGSDGKDNSATSGGGVWYGTGGASLTITGGTFEDNKAENGGNGGVIHSYGTGKITISGVADKRVVFKNNVQDAGDCSLTSYAACDTQRNGGGVVYMNEDDARNQGVLTVRGNVLFDGNGEKSSGLYSGGGAIWARGTLYIKNGVDGSKPVFQNNWAMIRRPSGDAKEQIERGGAGGAVFLMMRSTATITGGTYEGNTSGYLGGAIYTEESTTTYVGKTVAFGNTAGHFGGGLWFCPSGNSTASKGGNIALFGNSVNPDLDANEANKPKENGTEVTYAGSDLSIMNPQAKTLGDNQFLLLNTWFTDRNEDAVTWHWDNTPLKESSGFKDSWMGGKRSQSVLASTTLHPSTEVQKEGLITLTKDATPGAYQTGVAFKATVNGSESQANALKENAKKTAQITIDGNRSRMSGGGFGSNGVVVFDTPYSMSWQKVDLSADPVVPVKTSSTWTLSVTLGKDDQDKWLTPYNDDDMRPTDCQATSSTDADCWKVASTTEDSQTWTVDIVDNGRRDNDPDMGGISLDNLAPGTYTLTEKTAPNGYQKTENEYTFTIVAVTSDSKEIPKEPNLEYAPGSPKTDSKGNPDNNLSGDASQNAKRIIGNKLVEGKLEWTKTDDRNNPIAGSQWTLTGPNGLKYENVTDCTKSGTCSSDAGADTNDAEGKFALDIKLTNADGSWVFPDGNYTLTETQAPDKYWKTDRTYTFTLGTDASGNRTVAWNDGVTGEFANKPTRFAWSKVDKDSAATLLGGSEWTITQLEDASGKAVSGKSWAVVDCQPGSCITPQNGLADTDTTKGGLAVEKLLPGKYQLSETKAPDGYAKTDKTFDFTIGTTEKDSSLTLSGSDLVTGNGAPANAIGNARMISVLPFTGGWSARSWLIAGGALAGAAALVTAIVAEYRRRKAAIM</sequence>
<dbReference type="Proteomes" id="UP000288607">
    <property type="component" value="Unassembled WGS sequence"/>
</dbReference>
<evidence type="ECO:0000256" key="4">
    <source>
        <dbReference type="SAM" id="MobiDB-lite"/>
    </source>
</evidence>
<keyword evidence="3" id="KW-0732">Signal</keyword>
<proteinExistence type="inferred from homology"/>
<feature type="transmembrane region" description="Helical" evidence="5">
    <location>
        <begin position="21"/>
        <end position="45"/>
    </location>
</feature>
<reference evidence="7 8" key="1">
    <citation type="submission" date="2018-09" db="EMBL/GenBank/DDBJ databases">
        <title>Characterization of the phylogenetic diversity of five novel species belonging to the genus Bifidobacterium.</title>
        <authorList>
            <person name="Lugli G.A."/>
            <person name="Duranti S."/>
            <person name="Milani C."/>
        </authorList>
    </citation>
    <scope>NUCLEOTIDE SEQUENCE [LARGE SCALE GENOMIC DNA]</scope>
    <source>
        <strain evidence="7 8">2028B</strain>
    </source>
</reference>
<evidence type="ECO:0000259" key="6">
    <source>
        <dbReference type="Pfam" id="PF17802"/>
    </source>
</evidence>
<feature type="transmembrane region" description="Helical" evidence="5">
    <location>
        <begin position="1141"/>
        <end position="1160"/>
    </location>
</feature>
<dbReference type="SUPFAM" id="SSF51126">
    <property type="entry name" value="Pectin lyase-like"/>
    <property type="match status" value="1"/>
</dbReference>
<dbReference type="Pfam" id="PF17802">
    <property type="entry name" value="SpaA"/>
    <property type="match status" value="3"/>
</dbReference>
<feature type="domain" description="SpaA-like prealbumin fold" evidence="6">
    <location>
        <begin position="873"/>
        <end position="982"/>
    </location>
</feature>
<gene>
    <name evidence="7" type="ORF">D2E23_1663</name>
</gene>
<keyword evidence="5" id="KW-0812">Transmembrane</keyword>
<comment type="caution">
    <text evidence="7">The sequence shown here is derived from an EMBL/GenBank/DDBJ whole genome shotgun (WGS) entry which is preliminary data.</text>
</comment>
<organism evidence="7 8">
    <name type="scientific">Bifidobacterium callimiconis</name>
    <dbReference type="NCBI Taxonomy" id="2306973"/>
    <lineage>
        <taxon>Bacteria</taxon>
        <taxon>Bacillati</taxon>
        <taxon>Actinomycetota</taxon>
        <taxon>Actinomycetes</taxon>
        <taxon>Bifidobacteriales</taxon>
        <taxon>Bifidobacteriaceae</taxon>
        <taxon>Bifidobacterium</taxon>
    </lineage>
</organism>
<evidence type="ECO:0000256" key="1">
    <source>
        <dbReference type="ARBA" id="ARBA00007257"/>
    </source>
</evidence>
<feature type="compositionally biased region" description="Polar residues" evidence="4">
    <location>
        <begin position="847"/>
        <end position="860"/>
    </location>
</feature>
<dbReference type="Gene3D" id="2.60.40.10">
    <property type="entry name" value="Immunoglobulins"/>
    <property type="match status" value="3"/>
</dbReference>
<evidence type="ECO:0000313" key="7">
    <source>
        <dbReference type="EMBL" id="RSX50340.1"/>
    </source>
</evidence>
<dbReference type="PANTHER" id="PTHR36108:SF13">
    <property type="entry name" value="COLOSSIN-B-RELATED"/>
    <property type="match status" value="1"/>
</dbReference>
<keyword evidence="5" id="KW-0472">Membrane</keyword>
<name>A0A430FBY7_9BIFI</name>
<dbReference type="InterPro" id="IPR013783">
    <property type="entry name" value="Ig-like_fold"/>
</dbReference>
<comment type="similarity">
    <text evidence="1">Belongs to the serine-aspartate repeat-containing protein (SDr) family.</text>
</comment>
<accession>A0A430FBY7</accession>
<evidence type="ECO:0000256" key="3">
    <source>
        <dbReference type="ARBA" id="ARBA00022729"/>
    </source>
</evidence>
<dbReference type="InterPro" id="IPR041033">
    <property type="entry name" value="SpaA_PFL_dom_1"/>
</dbReference>
<dbReference type="GO" id="GO:0005975">
    <property type="term" value="P:carbohydrate metabolic process"/>
    <property type="evidence" value="ECO:0007669"/>
    <property type="project" value="UniProtKB-ARBA"/>
</dbReference>
<feature type="region of interest" description="Disordered" evidence="4">
    <location>
        <begin position="827"/>
        <end position="860"/>
    </location>
</feature>
<feature type="compositionally biased region" description="Polar residues" evidence="4">
    <location>
        <begin position="262"/>
        <end position="281"/>
    </location>
</feature>
<protein>
    <recommendedName>
        <fullName evidence="6">SpaA-like prealbumin fold domain-containing protein</fullName>
    </recommendedName>
</protein>
<dbReference type="AlphaFoldDB" id="A0A430FBY7"/>
<keyword evidence="2" id="KW-0964">Secreted</keyword>
<dbReference type="PANTHER" id="PTHR36108">
    <property type="entry name" value="COLOSSIN-B-RELATED"/>
    <property type="match status" value="1"/>
</dbReference>
<evidence type="ECO:0000313" key="8">
    <source>
        <dbReference type="Proteomes" id="UP000288607"/>
    </source>
</evidence>
<keyword evidence="5" id="KW-1133">Transmembrane helix</keyword>
<dbReference type="EMBL" id="QXGJ01000008">
    <property type="protein sequence ID" value="RSX50340.1"/>
    <property type="molecule type" value="Genomic_DNA"/>
</dbReference>
<evidence type="ECO:0000256" key="2">
    <source>
        <dbReference type="ARBA" id="ARBA00022525"/>
    </source>
</evidence>
<keyword evidence="8" id="KW-1185">Reference proteome</keyword>
<feature type="domain" description="SpaA-like prealbumin fold" evidence="6">
    <location>
        <begin position="998"/>
        <end position="1103"/>
    </location>
</feature>
<feature type="region of interest" description="Disordered" evidence="4">
    <location>
        <begin position="262"/>
        <end position="283"/>
    </location>
</feature>
<feature type="domain" description="SpaA-like prealbumin fold" evidence="6">
    <location>
        <begin position="784"/>
        <end position="820"/>
    </location>
</feature>
<evidence type="ECO:0000256" key="5">
    <source>
        <dbReference type="SAM" id="Phobius"/>
    </source>
</evidence>
<dbReference type="InterPro" id="IPR011050">
    <property type="entry name" value="Pectin_lyase_fold/virulence"/>
</dbReference>